<dbReference type="Proteomes" id="UP000007113">
    <property type="component" value="Chromosome"/>
</dbReference>
<evidence type="ECO:0000313" key="5">
    <source>
        <dbReference type="Proteomes" id="UP000007113"/>
    </source>
</evidence>
<dbReference type="GO" id="GO:0009103">
    <property type="term" value="P:lipopolysaccharide biosynthetic process"/>
    <property type="evidence" value="ECO:0007669"/>
    <property type="project" value="TreeGrafter"/>
</dbReference>
<dbReference type="InterPro" id="IPR028098">
    <property type="entry name" value="Glyco_trans_4-like_N"/>
</dbReference>
<evidence type="ECO:0000313" key="4">
    <source>
        <dbReference type="EMBL" id="AEU36062.1"/>
    </source>
</evidence>
<dbReference type="InterPro" id="IPR001296">
    <property type="entry name" value="Glyco_trans_1"/>
</dbReference>
<organism evidence="4 5">
    <name type="scientific">Granulicella mallensis (strain ATCC BAA-1857 / DSM 23137 / MP5ACTX8)</name>
    <dbReference type="NCBI Taxonomy" id="682795"/>
    <lineage>
        <taxon>Bacteria</taxon>
        <taxon>Pseudomonadati</taxon>
        <taxon>Acidobacteriota</taxon>
        <taxon>Terriglobia</taxon>
        <taxon>Terriglobales</taxon>
        <taxon>Acidobacteriaceae</taxon>
        <taxon>Granulicella</taxon>
    </lineage>
</organism>
<dbReference type="SUPFAM" id="SSF53756">
    <property type="entry name" value="UDP-Glycosyltransferase/glycogen phosphorylase"/>
    <property type="match status" value="1"/>
</dbReference>
<dbReference type="PANTHER" id="PTHR46401">
    <property type="entry name" value="GLYCOSYLTRANSFERASE WBBK-RELATED"/>
    <property type="match status" value="1"/>
</dbReference>
<feature type="domain" description="Glycosyltransferase subfamily 4-like N-terminal" evidence="3">
    <location>
        <begin position="15"/>
        <end position="181"/>
    </location>
</feature>
<dbReference type="Pfam" id="PF00534">
    <property type="entry name" value="Glycos_transf_1"/>
    <property type="match status" value="1"/>
</dbReference>
<dbReference type="OrthoDB" id="9802525at2"/>
<sequence length="392" mass="44306">MKVLIAAVIASEHISGVSRHAVNMVRCQLTRSEISEIHLVVGSWQYDAFRAMLPLADGRLKIHQVEVRRKAFNLNRWYYNELPGLANQFAVDIVHLSCPMVLKRSAFRCKVAVTLHDLYPYDFPDNFGFLKMMFNRILLKQCLHAVDAVACVSESTLRRLDMHMPDVARLKAATIYNCVDPGPAMASQSPIPGWKDEPFFLCVAQHRRSKNIVLGMQVFQQLLQHGDIKPNTLLVIIGIEGPETAFIRRFIHDNDLGRHVVLLHGIEDAEMEWCYAHCELLLALSSIEGFGLPVIEAMLHHCRVVCSDIPAFREVGGAYCHYASLQPYPEAAFIAAVRNALKDVKFRVGSAERFSSSRIVEAYLQLYTHLLHGTSVVENRNHLVPSLERGRL</sequence>
<dbReference type="CDD" id="cd03809">
    <property type="entry name" value="GT4_MtfB-like"/>
    <property type="match status" value="1"/>
</dbReference>
<dbReference type="GO" id="GO:0016757">
    <property type="term" value="F:glycosyltransferase activity"/>
    <property type="evidence" value="ECO:0007669"/>
    <property type="project" value="InterPro"/>
</dbReference>
<dbReference type="HOGENOM" id="CLU_009583_27_5_0"/>
<dbReference type="Pfam" id="PF13439">
    <property type="entry name" value="Glyco_transf_4"/>
    <property type="match status" value="1"/>
</dbReference>
<dbReference type="eggNOG" id="COG0438">
    <property type="taxonomic scope" value="Bacteria"/>
</dbReference>
<feature type="domain" description="Glycosyl transferase family 1" evidence="2">
    <location>
        <begin position="195"/>
        <end position="347"/>
    </location>
</feature>
<dbReference type="AlphaFoldDB" id="G8NQB3"/>
<dbReference type="PANTHER" id="PTHR46401:SF2">
    <property type="entry name" value="GLYCOSYLTRANSFERASE WBBK-RELATED"/>
    <property type="match status" value="1"/>
</dbReference>
<accession>G8NQB3</accession>
<dbReference type="STRING" id="682795.AciX8_1723"/>
<proteinExistence type="predicted"/>
<keyword evidence="5" id="KW-1185">Reference proteome</keyword>
<keyword evidence="1 4" id="KW-0808">Transferase</keyword>
<dbReference type="KEGG" id="gma:AciX8_1723"/>
<dbReference type="EMBL" id="CP003130">
    <property type="protein sequence ID" value="AEU36062.1"/>
    <property type="molecule type" value="Genomic_DNA"/>
</dbReference>
<gene>
    <name evidence="4" type="ordered locus">AciX8_1723</name>
</gene>
<protein>
    <submittedName>
        <fullName evidence="4">Glycosyl transferase group 1</fullName>
    </submittedName>
</protein>
<evidence type="ECO:0000259" key="2">
    <source>
        <dbReference type="Pfam" id="PF00534"/>
    </source>
</evidence>
<dbReference type="Gene3D" id="3.40.50.2000">
    <property type="entry name" value="Glycogen Phosphorylase B"/>
    <property type="match status" value="2"/>
</dbReference>
<reference evidence="4 5" key="1">
    <citation type="submission" date="2011-11" db="EMBL/GenBank/DDBJ databases">
        <title>Complete sequence of Granulicella mallensis MP5ACTX8.</title>
        <authorList>
            <consortium name="US DOE Joint Genome Institute"/>
            <person name="Lucas S."/>
            <person name="Copeland A."/>
            <person name="Lapidus A."/>
            <person name="Cheng J.-F."/>
            <person name="Goodwin L."/>
            <person name="Pitluck S."/>
            <person name="Peters L."/>
            <person name="Lu M."/>
            <person name="Detter J.C."/>
            <person name="Han C."/>
            <person name="Tapia R."/>
            <person name="Land M."/>
            <person name="Hauser L."/>
            <person name="Kyrpides N."/>
            <person name="Ivanova N."/>
            <person name="Mikhailova N."/>
            <person name="Pagani I."/>
            <person name="Rawat S."/>
            <person name="Mannisto M."/>
            <person name="Haggblom M."/>
            <person name="Woyke T."/>
        </authorList>
    </citation>
    <scope>NUCLEOTIDE SEQUENCE [LARGE SCALE GENOMIC DNA]</scope>
    <source>
        <strain evidence="5">ATCC BAA-1857 / DSM 23137 / MP5ACTX8</strain>
    </source>
</reference>
<evidence type="ECO:0000259" key="3">
    <source>
        <dbReference type="Pfam" id="PF13439"/>
    </source>
</evidence>
<dbReference type="RefSeq" id="WP_014264941.1">
    <property type="nucleotide sequence ID" value="NC_016631.1"/>
</dbReference>
<name>G8NQB3_GRAMM</name>
<evidence type="ECO:0000256" key="1">
    <source>
        <dbReference type="ARBA" id="ARBA00022679"/>
    </source>
</evidence>